<dbReference type="Proteomes" id="UP000801492">
    <property type="component" value="Unassembled WGS sequence"/>
</dbReference>
<dbReference type="PANTHER" id="PTHR47055:SF3">
    <property type="entry name" value="PHORBOL-ESTER_DAG-TYPE DOMAIN-CONTAINING PROTEIN"/>
    <property type="match status" value="1"/>
</dbReference>
<protein>
    <recommendedName>
        <fullName evidence="3">PiggyBac transposable element-derived protein domain-containing protein</fullName>
    </recommendedName>
</protein>
<dbReference type="PANTHER" id="PTHR47055">
    <property type="entry name" value="DDE_TNP_1_7 DOMAIN-CONTAINING PROTEIN"/>
    <property type="match status" value="1"/>
</dbReference>
<name>A0A8K0GLC0_IGNLU</name>
<feature type="compositionally biased region" description="Acidic residues" evidence="1">
    <location>
        <begin position="49"/>
        <end position="58"/>
    </location>
</feature>
<accession>A0A8K0GLC0</accession>
<keyword evidence="2" id="KW-1133">Transmembrane helix</keyword>
<gene>
    <name evidence="4" type="ORF">ILUMI_02454</name>
</gene>
<dbReference type="Pfam" id="PF13843">
    <property type="entry name" value="DDE_Tnp_1_7"/>
    <property type="match status" value="1"/>
</dbReference>
<feature type="compositionally biased region" description="Basic and acidic residues" evidence="1">
    <location>
        <begin position="72"/>
        <end position="89"/>
    </location>
</feature>
<feature type="transmembrane region" description="Helical" evidence="2">
    <location>
        <begin position="200"/>
        <end position="220"/>
    </location>
</feature>
<comment type="caution">
    <text evidence="4">The sequence shown here is derived from an EMBL/GenBank/DDBJ whole genome shotgun (WGS) entry which is preliminary data.</text>
</comment>
<evidence type="ECO:0000259" key="3">
    <source>
        <dbReference type="Pfam" id="PF13843"/>
    </source>
</evidence>
<keyword evidence="2" id="KW-0812">Transmembrane</keyword>
<dbReference type="AlphaFoldDB" id="A0A8K0GLC0"/>
<dbReference type="EMBL" id="VTPC01000946">
    <property type="protein sequence ID" value="KAF2903721.1"/>
    <property type="molecule type" value="Genomic_DNA"/>
</dbReference>
<feature type="region of interest" description="Disordered" evidence="1">
    <location>
        <begin position="39"/>
        <end position="97"/>
    </location>
</feature>
<feature type="domain" description="PiggyBac transposable element-derived protein" evidence="3">
    <location>
        <begin position="120"/>
        <end position="210"/>
    </location>
</feature>
<proteinExistence type="predicted"/>
<dbReference type="OrthoDB" id="6779930at2759"/>
<evidence type="ECO:0000256" key="1">
    <source>
        <dbReference type="SAM" id="MobiDB-lite"/>
    </source>
</evidence>
<evidence type="ECO:0000256" key="2">
    <source>
        <dbReference type="SAM" id="Phobius"/>
    </source>
</evidence>
<evidence type="ECO:0000313" key="4">
    <source>
        <dbReference type="EMBL" id="KAF2903721.1"/>
    </source>
</evidence>
<reference evidence="4" key="1">
    <citation type="submission" date="2019-08" db="EMBL/GenBank/DDBJ databases">
        <title>The genome of the North American firefly Photinus pyralis.</title>
        <authorList>
            <consortium name="Photinus pyralis genome working group"/>
            <person name="Fallon T.R."/>
            <person name="Sander Lower S.E."/>
            <person name="Weng J.-K."/>
        </authorList>
    </citation>
    <scope>NUCLEOTIDE SEQUENCE</scope>
    <source>
        <strain evidence="4">TRF0915ILg1</strain>
        <tissue evidence="4">Whole body</tissue>
    </source>
</reference>
<sequence>MDCNKFYGVRIVRYKFMCDALNDLEASTSEKEHDIVLLPPASDNKKIESDEEDIDDEALSGSNLPQEVPGEIEIHQIDSGEDKDEDSKGNKSRKTKTLWKKSESLALQASIVEPPKVGSEHAGKSDEHLVFVKWNDHAIATVGSNYYGVTPLHKTPSRAKREHKKNVQQPNAIKKYIEGMGGVDLLDRPRLRSKKWWWNLFSRVLNLSVVAVYRVLFYIIRIHLLYLLV</sequence>
<keyword evidence="5" id="KW-1185">Reference proteome</keyword>
<evidence type="ECO:0000313" key="5">
    <source>
        <dbReference type="Proteomes" id="UP000801492"/>
    </source>
</evidence>
<dbReference type="GO" id="GO:0043565">
    <property type="term" value="F:sequence-specific DNA binding"/>
    <property type="evidence" value="ECO:0007669"/>
    <property type="project" value="TreeGrafter"/>
</dbReference>
<keyword evidence="2" id="KW-0472">Membrane</keyword>
<organism evidence="4 5">
    <name type="scientific">Ignelater luminosus</name>
    <name type="common">Cucubano</name>
    <name type="synonym">Pyrophorus luminosus</name>
    <dbReference type="NCBI Taxonomy" id="2038154"/>
    <lineage>
        <taxon>Eukaryota</taxon>
        <taxon>Metazoa</taxon>
        <taxon>Ecdysozoa</taxon>
        <taxon>Arthropoda</taxon>
        <taxon>Hexapoda</taxon>
        <taxon>Insecta</taxon>
        <taxon>Pterygota</taxon>
        <taxon>Neoptera</taxon>
        <taxon>Endopterygota</taxon>
        <taxon>Coleoptera</taxon>
        <taxon>Polyphaga</taxon>
        <taxon>Elateriformia</taxon>
        <taxon>Elateroidea</taxon>
        <taxon>Elateridae</taxon>
        <taxon>Agrypninae</taxon>
        <taxon>Pyrophorini</taxon>
        <taxon>Ignelater</taxon>
    </lineage>
</organism>
<dbReference type="InterPro" id="IPR029526">
    <property type="entry name" value="PGBD"/>
</dbReference>
<dbReference type="InterPro" id="IPR052638">
    <property type="entry name" value="PiggyBac_TE-derived"/>
</dbReference>